<evidence type="ECO:0000256" key="1">
    <source>
        <dbReference type="ARBA" id="ARBA00004141"/>
    </source>
</evidence>
<keyword evidence="8" id="KW-1185">Reference proteome</keyword>
<keyword evidence="2 5" id="KW-0812">Transmembrane</keyword>
<evidence type="ECO:0000256" key="5">
    <source>
        <dbReference type="SAM" id="Phobius"/>
    </source>
</evidence>
<evidence type="ECO:0000313" key="8">
    <source>
        <dbReference type="Proteomes" id="UP000634529"/>
    </source>
</evidence>
<evidence type="ECO:0000313" key="7">
    <source>
        <dbReference type="EMBL" id="MBD8498406.1"/>
    </source>
</evidence>
<feature type="transmembrane region" description="Helical" evidence="5">
    <location>
        <begin position="55"/>
        <end position="88"/>
    </location>
</feature>
<protein>
    <submittedName>
        <fullName evidence="7">TM2 domain-containing protein</fullName>
    </submittedName>
</protein>
<dbReference type="RefSeq" id="WP_192024791.1">
    <property type="nucleotide sequence ID" value="NZ_JACYTN010000004.1"/>
</dbReference>
<evidence type="ECO:0000256" key="3">
    <source>
        <dbReference type="ARBA" id="ARBA00022989"/>
    </source>
</evidence>
<reference evidence="7 8" key="1">
    <citation type="submission" date="2020-09" db="EMBL/GenBank/DDBJ databases">
        <title>Paenibacillus sp. CAU 1523 isolated from sand of Haeundae Beach.</title>
        <authorList>
            <person name="Kim W."/>
        </authorList>
    </citation>
    <scope>NUCLEOTIDE SEQUENCE [LARGE SCALE GENOMIC DNA]</scope>
    <source>
        <strain evidence="7 8">CAU 1523</strain>
    </source>
</reference>
<comment type="caution">
    <text evidence="7">The sequence shown here is derived from an EMBL/GenBank/DDBJ whole genome shotgun (WGS) entry which is preliminary data.</text>
</comment>
<feature type="transmembrane region" description="Helical" evidence="5">
    <location>
        <begin position="30"/>
        <end position="49"/>
    </location>
</feature>
<comment type="subcellular location">
    <subcellularLocation>
        <location evidence="1">Membrane</location>
        <topology evidence="1">Multi-pass membrane protein</topology>
    </subcellularLocation>
</comment>
<keyword evidence="3 5" id="KW-1133">Transmembrane helix</keyword>
<dbReference type="InterPro" id="IPR007829">
    <property type="entry name" value="TM2"/>
</dbReference>
<evidence type="ECO:0000256" key="2">
    <source>
        <dbReference type="ARBA" id="ARBA00022692"/>
    </source>
</evidence>
<organism evidence="7 8">
    <name type="scientific">Paenibacillus arenosi</name>
    <dbReference type="NCBI Taxonomy" id="2774142"/>
    <lineage>
        <taxon>Bacteria</taxon>
        <taxon>Bacillati</taxon>
        <taxon>Bacillota</taxon>
        <taxon>Bacilli</taxon>
        <taxon>Bacillales</taxon>
        <taxon>Paenibacillaceae</taxon>
        <taxon>Paenibacillus</taxon>
    </lineage>
</organism>
<sequence>MQNVILKKELSMDELVIVSSEMERAKKSKALAYVLLIFLGTLGVHRFYLGHIGMGILNIVVFVFSLLLLGLPYMILWVIELILLSGAVDKINTRKEMELIHNVKMLRNRY</sequence>
<keyword evidence="4 5" id="KW-0472">Membrane</keyword>
<feature type="domain" description="TM2" evidence="6">
    <location>
        <begin position="26"/>
        <end position="76"/>
    </location>
</feature>
<dbReference type="EMBL" id="JACYTN010000004">
    <property type="protein sequence ID" value="MBD8498406.1"/>
    <property type="molecule type" value="Genomic_DNA"/>
</dbReference>
<evidence type="ECO:0000259" key="6">
    <source>
        <dbReference type="Pfam" id="PF05154"/>
    </source>
</evidence>
<name>A0ABR9AW92_9BACL</name>
<proteinExistence type="predicted"/>
<gene>
    <name evidence="7" type="ORF">IFO66_08775</name>
</gene>
<dbReference type="Pfam" id="PF05154">
    <property type="entry name" value="TM2"/>
    <property type="match status" value="1"/>
</dbReference>
<evidence type="ECO:0000256" key="4">
    <source>
        <dbReference type="ARBA" id="ARBA00023136"/>
    </source>
</evidence>
<dbReference type="Proteomes" id="UP000634529">
    <property type="component" value="Unassembled WGS sequence"/>
</dbReference>
<accession>A0ABR9AW92</accession>